<organism evidence="1 2">
    <name type="scientific">Sphingomonas astaxanthinifaciens DSM 22298</name>
    <dbReference type="NCBI Taxonomy" id="1123267"/>
    <lineage>
        <taxon>Bacteria</taxon>
        <taxon>Pseudomonadati</taxon>
        <taxon>Pseudomonadota</taxon>
        <taxon>Alphaproteobacteria</taxon>
        <taxon>Sphingomonadales</taxon>
        <taxon>Sphingomonadaceae</taxon>
        <taxon>Sphingomonas</taxon>
    </lineage>
</organism>
<dbReference type="RefSeq" id="WP_029940937.1">
    <property type="nucleotide sequence ID" value="NZ_BSOO01000014.1"/>
</dbReference>
<sequence>MRHHGIVAAGIALALAGQSAQASEQVRLTGRSAADDELQTDIVRTITLYGSAFHCPAPSVIAADLLNAASVPARLRPDSPEASFEEWDATFCGKKQRFFVSFWPDPKGGSFLSVQYPYPADAPRAAVR</sequence>
<accession>A0ABQ5ZAR8</accession>
<evidence type="ECO:0000313" key="1">
    <source>
        <dbReference type="EMBL" id="GLR47874.1"/>
    </source>
</evidence>
<name>A0ABQ5ZAR8_9SPHN</name>
<gene>
    <name evidence="1" type="ORF">GCM10007925_15870</name>
</gene>
<protein>
    <submittedName>
        <fullName evidence="1">Uncharacterized protein</fullName>
    </submittedName>
</protein>
<dbReference type="Proteomes" id="UP001156703">
    <property type="component" value="Unassembled WGS sequence"/>
</dbReference>
<proteinExistence type="predicted"/>
<dbReference type="EMBL" id="BSOO01000014">
    <property type="protein sequence ID" value="GLR47874.1"/>
    <property type="molecule type" value="Genomic_DNA"/>
</dbReference>
<evidence type="ECO:0000313" key="2">
    <source>
        <dbReference type="Proteomes" id="UP001156703"/>
    </source>
</evidence>
<reference evidence="2" key="1">
    <citation type="journal article" date="2019" name="Int. J. Syst. Evol. Microbiol.">
        <title>The Global Catalogue of Microorganisms (GCM) 10K type strain sequencing project: providing services to taxonomists for standard genome sequencing and annotation.</title>
        <authorList>
            <consortium name="The Broad Institute Genomics Platform"/>
            <consortium name="The Broad Institute Genome Sequencing Center for Infectious Disease"/>
            <person name="Wu L."/>
            <person name="Ma J."/>
        </authorList>
    </citation>
    <scope>NUCLEOTIDE SEQUENCE [LARGE SCALE GENOMIC DNA]</scope>
    <source>
        <strain evidence="2">NBRC 102146</strain>
    </source>
</reference>
<comment type="caution">
    <text evidence="1">The sequence shown here is derived from an EMBL/GenBank/DDBJ whole genome shotgun (WGS) entry which is preliminary data.</text>
</comment>
<keyword evidence="2" id="KW-1185">Reference proteome</keyword>